<name>A0AA35Z707_LACSI</name>
<gene>
    <name evidence="1" type="ORF">LSALG_LOCUS26316</name>
</gene>
<accession>A0AA35Z707</accession>
<proteinExistence type="predicted"/>
<keyword evidence="2" id="KW-1185">Reference proteome</keyword>
<protein>
    <submittedName>
        <fullName evidence="1">Uncharacterized protein</fullName>
    </submittedName>
</protein>
<reference evidence="1" key="1">
    <citation type="submission" date="2023-04" db="EMBL/GenBank/DDBJ databases">
        <authorList>
            <person name="Vijverberg K."/>
            <person name="Xiong W."/>
            <person name="Schranz E."/>
        </authorList>
    </citation>
    <scope>NUCLEOTIDE SEQUENCE</scope>
</reference>
<dbReference type="EMBL" id="OX465081">
    <property type="protein sequence ID" value="CAI9286921.1"/>
    <property type="molecule type" value="Genomic_DNA"/>
</dbReference>
<evidence type="ECO:0000313" key="1">
    <source>
        <dbReference type="EMBL" id="CAI9286921.1"/>
    </source>
</evidence>
<organism evidence="1 2">
    <name type="scientific">Lactuca saligna</name>
    <name type="common">Willowleaf lettuce</name>
    <dbReference type="NCBI Taxonomy" id="75948"/>
    <lineage>
        <taxon>Eukaryota</taxon>
        <taxon>Viridiplantae</taxon>
        <taxon>Streptophyta</taxon>
        <taxon>Embryophyta</taxon>
        <taxon>Tracheophyta</taxon>
        <taxon>Spermatophyta</taxon>
        <taxon>Magnoliopsida</taxon>
        <taxon>eudicotyledons</taxon>
        <taxon>Gunneridae</taxon>
        <taxon>Pentapetalae</taxon>
        <taxon>asterids</taxon>
        <taxon>campanulids</taxon>
        <taxon>Asterales</taxon>
        <taxon>Asteraceae</taxon>
        <taxon>Cichorioideae</taxon>
        <taxon>Cichorieae</taxon>
        <taxon>Lactucinae</taxon>
        <taxon>Lactuca</taxon>
    </lineage>
</organism>
<dbReference type="AlphaFoldDB" id="A0AA35Z707"/>
<sequence length="110" mass="12168">MLNEFIVHYDKAVESRRAAEEDEDFKTMNSRPVLFSVHPIEAKAANRKNSMSLENVSPSSCMGVSQVDMVPQLSIRDPLAPVTTKGHPKLASRIKSSQVDMVPQLSIMGL</sequence>
<dbReference type="Proteomes" id="UP001177003">
    <property type="component" value="Chromosome 5"/>
</dbReference>
<evidence type="ECO:0000313" key="2">
    <source>
        <dbReference type="Proteomes" id="UP001177003"/>
    </source>
</evidence>